<dbReference type="RefSeq" id="XP_070632041.1">
    <property type="nucleotide sequence ID" value="XM_070775940.1"/>
</dbReference>
<evidence type="ECO:0000313" key="2">
    <source>
        <dbReference type="RefSeq" id="XP_070632041.1"/>
    </source>
</evidence>
<evidence type="ECO:0000313" key="3">
    <source>
        <dbReference type="RefSeq" id="XP_070632042.1"/>
    </source>
</evidence>
<evidence type="ECO:0000313" key="1">
    <source>
        <dbReference type="Proteomes" id="UP001652663"/>
    </source>
</evidence>
<gene>
    <name evidence="2 3 4" type="primary">LOC109575459</name>
</gene>
<name>A0ABM4R916_BOSIN</name>
<dbReference type="RefSeq" id="XP_070632042.1">
    <property type="nucleotide sequence ID" value="XM_070775941.1"/>
</dbReference>
<dbReference type="RefSeq" id="XP_070632043.1">
    <property type="nucleotide sequence ID" value="XM_070775942.1"/>
</dbReference>
<evidence type="ECO:0000313" key="4">
    <source>
        <dbReference type="RefSeq" id="XP_070632043.1"/>
    </source>
</evidence>
<proteinExistence type="predicted"/>
<dbReference type="Proteomes" id="UP001652663">
    <property type="component" value="Chromosome 21"/>
</dbReference>
<keyword evidence="1" id="KW-1185">Reference proteome</keyword>
<sequence length="258" mass="29364">MEDCWQQVTHRIFHDSQPLEMNIMNPQRQLDKWALRVQMEQPWRGLEWPGMEDCSQQRTCRIFHNNCPGKTRHVSPQGLLGNWPFDVQVDHPWRQIEWPRMEDHWHRRPITYSMTPSLESQGLRAATGHWTRGPWWYRWNTNGYPACGSQRDGMARVTLPLLPGASAATAWKLRVTTLWCVGAFGAKDNSGRFMDHPTVFLSHNQFLCGGIPDPQVPQARDIIMGSAAAAVSGFCHGMACAVKMVMDHVGLVLSPGPL</sequence>
<dbReference type="GeneID" id="109575459"/>
<reference evidence="2 3" key="1">
    <citation type="submission" date="2025-05" db="UniProtKB">
        <authorList>
            <consortium name="RefSeq"/>
        </authorList>
    </citation>
    <scope>IDENTIFICATION</scope>
    <source>
        <tissue evidence="2 3">Blood</tissue>
    </source>
</reference>
<protein>
    <submittedName>
        <fullName evidence="2 3">Uncharacterized protein isoform X1</fullName>
    </submittedName>
</protein>
<organism evidence="1 4">
    <name type="scientific">Bos indicus</name>
    <name type="common">Zebu</name>
    <dbReference type="NCBI Taxonomy" id="9915"/>
    <lineage>
        <taxon>Eukaryota</taxon>
        <taxon>Metazoa</taxon>
        <taxon>Chordata</taxon>
        <taxon>Craniata</taxon>
        <taxon>Vertebrata</taxon>
        <taxon>Euteleostomi</taxon>
        <taxon>Mammalia</taxon>
        <taxon>Eutheria</taxon>
        <taxon>Laurasiatheria</taxon>
        <taxon>Artiodactyla</taxon>
        <taxon>Ruminantia</taxon>
        <taxon>Pecora</taxon>
        <taxon>Bovidae</taxon>
        <taxon>Bovinae</taxon>
        <taxon>Bos</taxon>
    </lineage>
</organism>
<accession>A0ABM4R916</accession>